<keyword evidence="7" id="KW-1185">Reference proteome</keyword>
<comment type="caution">
    <text evidence="6">The sequence shown here is derived from an EMBL/GenBank/DDBJ whole genome shotgun (WGS) entry which is preliminary data.</text>
</comment>
<accession>A0AAV8T4T9</accession>
<proteinExistence type="predicted"/>
<dbReference type="Pfam" id="PF23176">
    <property type="entry name" value="bHLH_LHW"/>
    <property type="match status" value="1"/>
</dbReference>
<dbReference type="PANTHER" id="PTHR46196:SF4">
    <property type="entry name" value="TRANSCRIPTION FACTOR LHW"/>
    <property type="match status" value="1"/>
</dbReference>
<feature type="domain" description="BHLH" evidence="5">
    <location>
        <begin position="1"/>
        <end position="52"/>
    </location>
</feature>
<dbReference type="GO" id="GO:0046983">
    <property type="term" value="F:protein dimerization activity"/>
    <property type="evidence" value="ECO:0007669"/>
    <property type="project" value="InterPro"/>
</dbReference>
<dbReference type="InterPro" id="IPR011598">
    <property type="entry name" value="bHLH_dom"/>
</dbReference>
<dbReference type="GO" id="GO:0003700">
    <property type="term" value="F:DNA-binding transcription factor activity"/>
    <property type="evidence" value="ECO:0007669"/>
    <property type="project" value="InterPro"/>
</dbReference>
<name>A0AAV8T4T9_9ROSI</name>
<sequence length="198" mass="21974">MIQDSVKELREIVPNGAKCSIDALLERTFKHMPFLQSVTKHAVKLKPTRESKVWMEYPVMSKIISNEGGVLLKDNFDGVATWAFEVGSQSMVCPIVVEDLNPPCQMLVEMPCEESGFFLEIADLIRGLGLTILRGVMEAQNDKIWARFVVDPNPGGLLFSKFGSNQTALLNFVFLEAVCNVSQGIAEASYNMINVTDI</sequence>
<evidence type="ECO:0000256" key="3">
    <source>
        <dbReference type="ARBA" id="ARBA00023163"/>
    </source>
</evidence>
<keyword evidence="2" id="KW-0805">Transcription regulation</keyword>
<dbReference type="EMBL" id="JAIWQS010000006">
    <property type="protein sequence ID" value="KAJ8761787.1"/>
    <property type="molecule type" value="Genomic_DNA"/>
</dbReference>
<protein>
    <recommendedName>
        <fullName evidence="5">BHLH domain-containing protein</fullName>
    </recommendedName>
</protein>
<reference evidence="6 7" key="1">
    <citation type="submission" date="2021-09" db="EMBL/GenBank/DDBJ databases">
        <title>Genomic insights and catalytic innovation underlie evolution of tropane alkaloids biosynthesis.</title>
        <authorList>
            <person name="Wang Y.-J."/>
            <person name="Tian T."/>
            <person name="Huang J.-P."/>
            <person name="Huang S.-X."/>
        </authorList>
    </citation>
    <scope>NUCLEOTIDE SEQUENCE [LARGE SCALE GENOMIC DNA]</scope>
    <source>
        <strain evidence="6">KIB-2018</strain>
        <tissue evidence="6">Leaf</tissue>
    </source>
</reference>
<organism evidence="6 7">
    <name type="scientific">Erythroxylum novogranatense</name>
    <dbReference type="NCBI Taxonomy" id="1862640"/>
    <lineage>
        <taxon>Eukaryota</taxon>
        <taxon>Viridiplantae</taxon>
        <taxon>Streptophyta</taxon>
        <taxon>Embryophyta</taxon>
        <taxon>Tracheophyta</taxon>
        <taxon>Spermatophyta</taxon>
        <taxon>Magnoliopsida</taxon>
        <taxon>eudicotyledons</taxon>
        <taxon>Gunneridae</taxon>
        <taxon>Pentapetalae</taxon>
        <taxon>rosids</taxon>
        <taxon>fabids</taxon>
        <taxon>Malpighiales</taxon>
        <taxon>Erythroxylaceae</taxon>
        <taxon>Erythroxylum</taxon>
    </lineage>
</organism>
<keyword evidence="3" id="KW-0804">Transcription</keyword>
<keyword evidence="4" id="KW-0539">Nucleus</keyword>
<comment type="subcellular location">
    <subcellularLocation>
        <location evidence="1">Nucleus</location>
    </subcellularLocation>
</comment>
<evidence type="ECO:0000313" key="7">
    <source>
        <dbReference type="Proteomes" id="UP001159364"/>
    </source>
</evidence>
<dbReference type="Proteomes" id="UP001159364">
    <property type="component" value="Linkage Group LG06"/>
</dbReference>
<evidence type="ECO:0000256" key="4">
    <source>
        <dbReference type="ARBA" id="ARBA00023242"/>
    </source>
</evidence>
<dbReference type="InterPro" id="IPR043561">
    <property type="entry name" value="LHW-like"/>
</dbReference>
<evidence type="ECO:0000313" key="6">
    <source>
        <dbReference type="EMBL" id="KAJ8761787.1"/>
    </source>
</evidence>
<dbReference type="AlphaFoldDB" id="A0AAV8T4T9"/>
<dbReference type="GO" id="GO:0005634">
    <property type="term" value="C:nucleus"/>
    <property type="evidence" value="ECO:0007669"/>
    <property type="project" value="UniProtKB-SubCell"/>
</dbReference>
<evidence type="ECO:0000259" key="5">
    <source>
        <dbReference type="Pfam" id="PF23176"/>
    </source>
</evidence>
<evidence type="ECO:0000256" key="1">
    <source>
        <dbReference type="ARBA" id="ARBA00004123"/>
    </source>
</evidence>
<evidence type="ECO:0000256" key="2">
    <source>
        <dbReference type="ARBA" id="ARBA00023015"/>
    </source>
</evidence>
<gene>
    <name evidence="6" type="ORF">K2173_004599</name>
</gene>
<dbReference type="PANTHER" id="PTHR46196">
    <property type="entry name" value="TRANSCRIPTION FACTOR BHLH155-LIKE ISOFORM X1-RELATED"/>
    <property type="match status" value="1"/>
</dbReference>